<name>A0A8T0NH37_PANVG</name>
<gene>
    <name evidence="1" type="ORF">PVAP13_9KG191500</name>
</gene>
<organism evidence="1 2">
    <name type="scientific">Panicum virgatum</name>
    <name type="common">Blackwell switchgrass</name>
    <dbReference type="NCBI Taxonomy" id="38727"/>
    <lineage>
        <taxon>Eukaryota</taxon>
        <taxon>Viridiplantae</taxon>
        <taxon>Streptophyta</taxon>
        <taxon>Embryophyta</taxon>
        <taxon>Tracheophyta</taxon>
        <taxon>Spermatophyta</taxon>
        <taxon>Magnoliopsida</taxon>
        <taxon>Liliopsida</taxon>
        <taxon>Poales</taxon>
        <taxon>Poaceae</taxon>
        <taxon>PACMAD clade</taxon>
        <taxon>Panicoideae</taxon>
        <taxon>Panicodae</taxon>
        <taxon>Paniceae</taxon>
        <taxon>Panicinae</taxon>
        <taxon>Panicum</taxon>
        <taxon>Panicum sect. Hiantes</taxon>
    </lineage>
</organism>
<evidence type="ECO:0000313" key="1">
    <source>
        <dbReference type="EMBL" id="KAG2548543.1"/>
    </source>
</evidence>
<accession>A0A8T0NH37</accession>
<comment type="caution">
    <text evidence="1">The sequence shown here is derived from an EMBL/GenBank/DDBJ whole genome shotgun (WGS) entry which is preliminary data.</text>
</comment>
<protein>
    <submittedName>
        <fullName evidence="1">Uncharacterized protein</fullName>
    </submittedName>
</protein>
<reference evidence="1" key="1">
    <citation type="submission" date="2020-05" db="EMBL/GenBank/DDBJ databases">
        <title>WGS assembly of Panicum virgatum.</title>
        <authorList>
            <person name="Lovell J.T."/>
            <person name="Jenkins J."/>
            <person name="Shu S."/>
            <person name="Juenger T.E."/>
            <person name="Schmutz J."/>
        </authorList>
    </citation>
    <scope>NUCLEOTIDE SEQUENCE</scope>
    <source>
        <strain evidence="1">AP13</strain>
    </source>
</reference>
<sequence length="66" mass="7170">MATVATRDAKATAWLSGRGRIGMAPDRVLLHLYQISSDLISEQGFRACSPLNSDASDPLMPLLDHM</sequence>
<dbReference type="EMBL" id="CM029053">
    <property type="protein sequence ID" value="KAG2548543.1"/>
    <property type="molecule type" value="Genomic_DNA"/>
</dbReference>
<proteinExistence type="predicted"/>
<keyword evidence="2" id="KW-1185">Reference proteome</keyword>
<dbReference type="Proteomes" id="UP000823388">
    <property type="component" value="Chromosome 9K"/>
</dbReference>
<dbReference type="AlphaFoldDB" id="A0A8T0NH37"/>
<evidence type="ECO:0000313" key="2">
    <source>
        <dbReference type="Proteomes" id="UP000823388"/>
    </source>
</evidence>